<organism evidence="1 2">
    <name type="scientific">Mesorhizobium escarrei</name>
    <dbReference type="NCBI Taxonomy" id="666018"/>
    <lineage>
        <taxon>Bacteria</taxon>
        <taxon>Pseudomonadati</taxon>
        <taxon>Pseudomonadota</taxon>
        <taxon>Alphaproteobacteria</taxon>
        <taxon>Hyphomicrobiales</taxon>
        <taxon>Phyllobacteriaceae</taxon>
        <taxon>Mesorhizobium</taxon>
    </lineage>
</organism>
<dbReference type="EMBL" id="CAKXZT010000112">
    <property type="protein sequence ID" value="CAH2398291.1"/>
    <property type="molecule type" value="Genomic_DNA"/>
</dbReference>
<sequence length="57" mass="6239">MMQFLLNNASEIVAAPQHCLLILWGGGSERMSLPVAWRPPPLICGHCESAAIGWMHP</sequence>
<gene>
    <name evidence="1" type="ORF">MES5069_20032</name>
</gene>
<dbReference type="Proteomes" id="UP001153050">
    <property type="component" value="Unassembled WGS sequence"/>
</dbReference>
<evidence type="ECO:0000313" key="2">
    <source>
        <dbReference type="Proteomes" id="UP001153050"/>
    </source>
</evidence>
<name>A0ABM9DNS7_9HYPH</name>
<accession>A0ABM9DNS7</accession>
<reference evidence="1 2" key="1">
    <citation type="submission" date="2022-03" db="EMBL/GenBank/DDBJ databases">
        <authorList>
            <person name="Brunel B."/>
        </authorList>
    </citation>
    <scope>NUCLEOTIDE SEQUENCE [LARGE SCALE GENOMIC DNA]</scope>
    <source>
        <strain evidence="1">STM5069sample</strain>
    </source>
</reference>
<proteinExistence type="predicted"/>
<protein>
    <submittedName>
        <fullName evidence="1">Uncharacterized protein</fullName>
    </submittedName>
</protein>
<comment type="caution">
    <text evidence="1">The sequence shown here is derived from an EMBL/GenBank/DDBJ whole genome shotgun (WGS) entry which is preliminary data.</text>
</comment>
<keyword evidence="2" id="KW-1185">Reference proteome</keyword>
<evidence type="ECO:0000313" key="1">
    <source>
        <dbReference type="EMBL" id="CAH2398291.1"/>
    </source>
</evidence>